<dbReference type="PROSITE" id="PS00455">
    <property type="entry name" value="AMP_BINDING"/>
    <property type="match status" value="1"/>
</dbReference>
<feature type="domain" description="AMP-binding enzyme C-terminal" evidence="2">
    <location>
        <begin position="531"/>
        <end position="607"/>
    </location>
</feature>
<protein>
    <submittedName>
        <fullName evidence="3">Unannotated protein</fullName>
    </submittedName>
</protein>
<feature type="domain" description="AMP-dependent synthetase/ligase" evidence="1">
    <location>
        <begin position="87"/>
        <end position="477"/>
    </location>
</feature>
<evidence type="ECO:0000259" key="2">
    <source>
        <dbReference type="Pfam" id="PF13193"/>
    </source>
</evidence>
<dbReference type="NCBIfam" id="NF005863">
    <property type="entry name" value="PRK07798.1"/>
    <property type="match status" value="1"/>
</dbReference>
<dbReference type="PANTHER" id="PTHR43767:SF1">
    <property type="entry name" value="NONRIBOSOMAL PEPTIDE SYNTHASE PES1 (EUROFUNG)-RELATED"/>
    <property type="match status" value="1"/>
</dbReference>
<accession>A0A6J6X323</accession>
<dbReference type="InterPro" id="IPR025110">
    <property type="entry name" value="AMP-bd_C"/>
</dbReference>
<dbReference type="InterPro" id="IPR045851">
    <property type="entry name" value="AMP-bd_C_sf"/>
</dbReference>
<dbReference type="InterPro" id="IPR050237">
    <property type="entry name" value="ATP-dep_AMP-bd_enzyme"/>
</dbReference>
<dbReference type="GO" id="GO:0016878">
    <property type="term" value="F:acid-thiol ligase activity"/>
    <property type="evidence" value="ECO:0007669"/>
    <property type="project" value="UniProtKB-ARBA"/>
</dbReference>
<gene>
    <name evidence="3" type="ORF">UFOPK2921_01366</name>
</gene>
<dbReference type="InterPro" id="IPR000873">
    <property type="entry name" value="AMP-dep_synth/lig_dom"/>
</dbReference>
<reference evidence="3" key="1">
    <citation type="submission" date="2020-05" db="EMBL/GenBank/DDBJ databases">
        <authorList>
            <person name="Chiriac C."/>
            <person name="Salcher M."/>
            <person name="Ghai R."/>
            <person name="Kavagutti S V."/>
        </authorList>
    </citation>
    <scope>NUCLEOTIDE SEQUENCE</scope>
</reference>
<dbReference type="InterPro" id="IPR020845">
    <property type="entry name" value="AMP-binding_CS"/>
</dbReference>
<dbReference type="Gene3D" id="3.40.50.12780">
    <property type="entry name" value="N-terminal domain of ligase-like"/>
    <property type="match status" value="1"/>
</dbReference>
<dbReference type="EMBL" id="CAEZZV010000225">
    <property type="protein sequence ID" value="CAB4789626.1"/>
    <property type="molecule type" value="Genomic_DNA"/>
</dbReference>
<dbReference type="AlphaFoldDB" id="A0A6J6X323"/>
<dbReference type="Gene3D" id="3.30.300.30">
    <property type="match status" value="1"/>
</dbReference>
<name>A0A6J6X323_9ZZZZ</name>
<dbReference type="Pfam" id="PF13193">
    <property type="entry name" value="AMP-binding_C"/>
    <property type="match status" value="1"/>
</dbReference>
<proteinExistence type="predicted"/>
<evidence type="ECO:0000259" key="1">
    <source>
        <dbReference type="Pfam" id="PF00501"/>
    </source>
</evidence>
<organism evidence="3">
    <name type="scientific">freshwater metagenome</name>
    <dbReference type="NCBI Taxonomy" id="449393"/>
    <lineage>
        <taxon>unclassified sequences</taxon>
        <taxon>metagenomes</taxon>
        <taxon>ecological metagenomes</taxon>
    </lineage>
</organism>
<dbReference type="SUPFAM" id="SSF56801">
    <property type="entry name" value="Acetyl-CoA synthetase-like"/>
    <property type="match status" value="1"/>
</dbReference>
<dbReference type="PANTHER" id="PTHR43767">
    <property type="entry name" value="LONG-CHAIN-FATTY-ACID--COA LIGASE"/>
    <property type="match status" value="1"/>
</dbReference>
<sequence>MGPQKNAQHGWHVHPVVHGDVMELMGDRSNQDPAEIKNYCPNVRSLWSGIKHFAYPISVIPFARHQGRGSVFNSVGEKTVLTYANIFEAHADEFPDAVAIACGDVEVTWSQYDEHAARLAAAFEINGLGEHSKVGMFMYNCPEYLITQYAAFKNRVTPVNVNYRYLDDELLYLLDNADCEALVFHSSLGDRIQRIAHRLPKLRLLIEVLDSSSAGVIGAIPWESVLDDHDPATRIVRGVDDLYMLYTGGTTGMPKGVMYPMGSFTEGFLGFYTNSAGLPAITSIEGVTALAKMIHTGSGQPVGMPCCPLMHGTGVWLGALVPHLMAGKVVLLEGQSFDAAEMFRVVEHHGVGTLIIVGDAFARPMVQALKQQSDTGTPFDTSAVKMIMSTGAMFSSDIKAEIFEYMPTTVVMDILGSSEGGMGQTMATKANINTTAKFGAMPNTKVINFETGKEVVAGSGEQGMVGVSGSGVPIGYYKDPEKSDRTFRSFDGVRYSFPGDMAVVEADGTITLLGRGSNCINTAGEKVFPEEVEEAVKTHDVVADCLVFGIPDERFGQRVVGVASVNPGERIPTGEEVIAYTKTKLSSYKVPKQLVFVTTVPRAPNGKADYGTARTLFEEAQGSSQS</sequence>
<dbReference type="InterPro" id="IPR042099">
    <property type="entry name" value="ANL_N_sf"/>
</dbReference>
<evidence type="ECO:0000313" key="3">
    <source>
        <dbReference type="EMBL" id="CAB4789626.1"/>
    </source>
</evidence>
<dbReference type="Pfam" id="PF00501">
    <property type="entry name" value="AMP-binding"/>
    <property type="match status" value="1"/>
</dbReference>